<protein>
    <submittedName>
        <fullName evidence="2">HalOD1 output domain-containing protein</fullName>
    </submittedName>
</protein>
<feature type="domain" description="Halobacterial output" evidence="1">
    <location>
        <begin position="10"/>
        <end position="77"/>
    </location>
</feature>
<dbReference type="RefSeq" id="WP_227230860.1">
    <property type="nucleotide sequence ID" value="NZ_JAJCVJ010000002.1"/>
</dbReference>
<proteinExistence type="predicted"/>
<dbReference type="EMBL" id="JBHSKX010000002">
    <property type="protein sequence ID" value="MFC5368588.1"/>
    <property type="molecule type" value="Genomic_DNA"/>
</dbReference>
<accession>A0ABD5RF81</accession>
<comment type="caution">
    <text evidence="2">The sequence shown here is derived from an EMBL/GenBank/DDBJ whole genome shotgun (WGS) entry which is preliminary data.</text>
</comment>
<evidence type="ECO:0000259" key="1">
    <source>
        <dbReference type="Pfam" id="PF18545"/>
    </source>
</evidence>
<organism evidence="2 3">
    <name type="scientific">Salinirubrum litoreum</name>
    <dbReference type="NCBI Taxonomy" id="1126234"/>
    <lineage>
        <taxon>Archaea</taxon>
        <taxon>Methanobacteriati</taxon>
        <taxon>Methanobacteriota</taxon>
        <taxon>Stenosarchaea group</taxon>
        <taxon>Halobacteria</taxon>
        <taxon>Halobacteriales</taxon>
        <taxon>Haloferacaceae</taxon>
        <taxon>Salinirubrum</taxon>
    </lineage>
</organism>
<dbReference type="InterPro" id="IPR040624">
    <property type="entry name" value="HalOD1"/>
</dbReference>
<gene>
    <name evidence="2" type="ORF">ACFPJ5_16815</name>
</gene>
<evidence type="ECO:0000313" key="3">
    <source>
        <dbReference type="Proteomes" id="UP001596201"/>
    </source>
</evidence>
<name>A0ABD5RF81_9EURY</name>
<evidence type="ECO:0000313" key="2">
    <source>
        <dbReference type="EMBL" id="MFC5368588.1"/>
    </source>
</evidence>
<sequence length="78" mass="9008">MSELDWSADDTESVVDEITAGVASLERTTPDQLRPLYEVIDTEALESLFRETRGQLTFEYLDYEVTVYHDYSVEISPR</sequence>
<reference evidence="2 3" key="1">
    <citation type="journal article" date="2019" name="Int. J. Syst. Evol. Microbiol.">
        <title>The Global Catalogue of Microorganisms (GCM) 10K type strain sequencing project: providing services to taxonomists for standard genome sequencing and annotation.</title>
        <authorList>
            <consortium name="The Broad Institute Genomics Platform"/>
            <consortium name="The Broad Institute Genome Sequencing Center for Infectious Disease"/>
            <person name="Wu L."/>
            <person name="Ma J."/>
        </authorList>
    </citation>
    <scope>NUCLEOTIDE SEQUENCE [LARGE SCALE GENOMIC DNA]</scope>
    <source>
        <strain evidence="2 3">CGMCC 1.12237</strain>
    </source>
</reference>
<dbReference type="AlphaFoldDB" id="A0ABD5RF81"/>
<dbReference type="Pfam" id="PF18545">
    <property type="entry name" value="HalOD1"/>
    <property type="match status" value="1"/>
</dbReference>
<dbReference type="Proteomes" id="UP001596201">
    <property type="component" value="Unassembled WGS sequence"/>
</dbReference>
<keyword evidence="3" id="KW-1185">Reference proteome</keyword>